<evidence type="ECO:0000256" key="9">
    <source>
        <dbReference type="RuleBase" id="RU362042"/>
    </source>
</evidence>
<evidence type="ECO:0000256" key="4">
    <source>
        <dbReference type="ARBA" id="ARBA00019232"/>
    </source>
</evidence>
<keyword evidence="6 8" id="KW-0378">Hydrolase</keyword>
<dbReference type="Pfam" id="PF10502">
    <property type="entry name" value="Peptidase_S26"/>
    <property type="match status" value="1"/>
</dbReference>
<sequence>MSRESSMAALTGVVLAAFGSYGLAWYLGLVQGNFSLLLFLATLVTGAYWVAERWHFLPQRRAAAQQLVEQQRQREAEWARLGIKGDAVDIESAQHKLLLQPWWLDWTAGLFPVILIVFLLRSFLFEPFKIPSGSMLPTLFVGDLILVNKFHYGVRLPVIHTKIFPNNAPERGDVMVFRFPPQPNLDYIKRVVAVPGDEVAYLDKRLSINGVEVPRQPLPEFYDPDSMRYSLQYAETLGGRTVRTLIDPNLPAFIPGVADFPHRDRCRYTIEGVVCTVPEGYFFVLGDNRDNSLDSRFWGFVPEANIVGKAFFVWMNFGDLGRIGAFE</sequence>
<dbReference type="EMBL" id="AP014568">
    <property type="protein sequence ID" value="BAO81566.1"/>
    <property type="molecule type" value="Genomic_DNA"/>
</dbReference>
<dbReference type="InterPro" id="IPR019756">
    <property type="entry name" value="Pept_S26A_signal_pept_1_Ser-AS"/>
</dbReference>
<protein>
    <recommendedName>
        <fullName evidence="4 8">Signal peptidase I</fullName>
        <ecNumber evidence="3 8">3.4.21.89</ecNumber>
    </recommendedName>
</protein>
<dbReference type="PROSITE" id="PS00761">
    <property type="entry name" value="SPASE_I_3"/>
    <property type="match status" value="1"/>
</dbReference>
<feature type="active site" evidence="7">
    <location>
        <position position="189"/>
    </location>
</feature>
<comment type="similarity">
    <text evidence="2 9">Belongs to the peptidase S26 family.</text>
</comment>
<evidence type="ECO:0000259" key="10">
    <source>
        <dbReference type="Pfam" id="PF10502"/>
    </source>
</evidence>
<evidence type="ECO:0000256" key="5">
    <source>
        <dbReference type="ARBA" id="ARBA00022670"/>
    </source>
</evidence>
<evidence type="ECO:0000256" key="1">
    <source>
        <dbReference type="ARBA" id="ARBA00000677"/>
    </source>
</evidence>
<dbReference type="Gene3D" id="2.10.109.10">
    <property type="entry name" value="Umud Fragment, subunit A"/>
    <property type="match status" value="1"/>
</dbReference>
<keyword evidence="8" id="KW-0472">Membrane</keyword>
<dbReference type="InterPro" id="IPR036286">
    <property type="entry name" value="LexA/Signal_pep-like_sf"/>
</dbReference>
<evidence type="ECO:0000256" key="7">
    <source>
        <dbReference type="PIRSR" id="PIRSR600223-1"/>
    </source>
</evidence>
<dbReference type="PRINTS" id="PR00727">
    <property type="entry name" value="LEADERPTASE"/>
</dbReference>
<evidence type="ECO:0000313" key="12">
    <source>
        <dbReference type="Proteomes" id="UP000067461"/>
    </source>
</evidence>
<gene>
    <name evidence="11" type="ORF">SRAA_1712</name>
</gene>
<name>A0A060NHV0_9BURK</name>
<dbReference type="InterPro" id="IPR019533">
    <property type="entry name" value="Peptidase_S26"/>
</dbReference>
<dbReference type="GO" id="GO:0006465">
    <property type="term" value="P:signal peptide processing"/>
    <property type="evidence" value="ECO:0007669"/>
    <property type="project" value="InterPro"/>
</dbReference>
<keyword evidence="5 8" id="KW-0645">Protease</keyword>
<dbReference type="CDD" id="cd06530">
    <property type="entry name" value="S26_SPase_I"/>
    <property type="match status" value="1"/>
</dbReference>
<evidence type="ECO:0000256" key="6">
    <source>
        <dbReference type="ARBA" id="ARBA00022801"/>
    </source>
</evidence>
<keyword evidence="8" id="KW-1133">Transmembrane helix</keyword>
<dbReference type="GO" id="GO:0009003">
    <property type="term" value="F:signal peptidase activity"/>
    <property type="evidence" value="ECO:0007669"/>
    <property type="project" value="UniProtKB-EC"/>
</dbReference>
<dbReference type="PANTHER" id="PTHR43390">
    <property type="entry name" value="SIGNAL PEPTIDASE I"/>
    <property type="match status" value="1"/>
</dbReference>
<evidence type="ECO:0000256" key="2">
    <source>
        <dbReference type="ARBA" id="ARBA00009370"/>
    </source>
</evidence>
<feature type="transmembrane region" description="Helical" evidence="8">
    <location>
        <begin position="34"/>
        <end position="51"/>
    </location>
</feature>
<dbReference type="PROSITE" id="PS00760">
    <property type="entry name" value="SPASE_I_2"/>
    <property type="match status" value="1"/>
</dbReference>
<dbReference type="InterPro" id="IPR000223">
    <property type="entry name" value="Pept_S26A_signal_pept_1"/>
</dbReference>
<dbReference type="GO" id="GO:0004252">
    <property type="term" value="F:serine-type endopeptidase activity"/>
    <property type="evidence" value="ECO:0007669"/>
    <property type="project" value="InterPro"/>
</dbReference>
<dbReference type="InterPro" id="IPR019758">
    <property type="entry name" value="Pept_S26A_signal_pept_1_CS"/>
</dbReference>
<dbReference type="NCBIfam" id="TIGR02227">
    <property type="entry name" value="sigpep_I_bact"/>
    <property type="match status" value="1"/>
</dbReference>
<reference evidence="11 12" key="1">
    <citation type="journal article" date="2014" name="Nat. Commun.">
        <title>Physiological and genomic features of highly alkaliphilic hydrogen-utilizing Betaproteobacteria from a continental serpentinizing site.</title>
        <authorList>
            <person name="Suzuki S."/>
            <person name="Kuenen J.G."/>
            <person name="Schipper K."/>
            <person name="van der Velde S."/>
            <person name="Ishii S."/>
            <person name="Wu A."/>
            <person name="Sorokin D.Y."/>
            <person name="Tenney A."/>
            <person name="Meng X.Y."/>
            <person name="Morrill P.L."/>
            <person name="Kamagata Y."/>
            <person name="Muyzer G."/>
            <person name="Nealson K.H."/>
        </authorList>
    </citation>
    <scope>NUCLEOTIDE SEQUENCE [LARGE SCALE GENOMIC DNA]</scope>
    <source>
        <strain evidence="11 12">A1</strain>
    </source>
</reference>
<evidence type="ECO:0000256" key="8">
    <source>
        <dbReference type="RuleBase" id="RU003993"/>
    </source>
</evidence>
<proteinExistence type="inferred from homology"/>
<comment type="subcellular location">
    <subcellularLocation>
        <location evidence="9">Membrane</location>
        <topology evidence="9">Single-pass type II membrane protein</topology>
    </subcellularLocation>
</comment>
<accession>A0A060NHV0</accession>
<keyword evidence="8" id="KW-0812">Transmembrane</keyword>
<dbReference type="AlphaFoldDB" id="A0A060NHV0"/>
<comment type="catalytic activity">
    <reaction evidence="1 8">
        <text>Cleavage of hydrophobic, N-terminal signal or leader sequences from secreted and periplasmic proteins.</text>
        <dbReference type="EC" id="3.4.21.89"/>
    </reaction>
</comment>
<dbReference type="PROSITE" id="PS00501">
    <property type="entry name" value="SPASE_I_1"/>
    <property type="match status" value="1"/>
</dbReference>
<comment type="caution">
    <text evidence="9">Lacks conserved residue(s) required for the propagation of feature annotation.</text>
</comment>
<dbReference type="GO" id="GO:0016020">
    <property type="term" value="C:membrane"/>
    <property type="evidence" value="ECO:0007669"/>
    <property type="project" value="UniProtKB-SubCell"/>
</dbReference>
<keyword evidence="12" id="KW-1185">Reference proteome</keyword>
<feature type="active site" evidence="7">
    <location>
        <position position="134"/>
    </location>
</feature>
<dbReference type="HOGENOM" id="CLU_028723_1_1_4"/>
<dbReference type="PANTHER" id="PTHR43390:SF1">
    <property type="entry name" value="CHLOROPLAST PROCESSING PEPTIDASE"/>
    <property type="match status" value="1"/>
</dbReference>
<dbReference type="InterPro" id="IPR019757">
    <property type="entry name" value="Pept_S26A_signal_pept_1_Lys-AS"/>
</dbReference>
<dbReference type="STRING" id="1458425.SRAA_1712"/>
<evidence type="ECO:0000256" key="3">
    <source>
        <dbReference type="ARBA" id="ARBA00013208"/>
    </source>
</evidence>
<evidence type="ECO:0000313" key="11">
    <source>
        <dbReference type="EMBL" id="BAO81566.1"/>
    </source>
</evidence>
<feature type="domain" description="Peptidase S26" evidence="10">
    <location>
        <begin position="104"/>
        <end position="315"/>
    </location>
</feature>
<feature type="transmembrane region" description="Helical" evidence="8">
    <location>
        <begin position="102"/>
        <end position="124"/>
    </location>
</feature>
<dbReference type="EC" id="3.4.21.89" evidence="3 8"/>
<organism evidence="11 12">
    <name type="scientific">Serpentinimonas raichei</name>
    <dbReference type="NCBI Taxonomy" id="1458425"/>
    <lineage>
        <taxon>Bacteria</taxon>
        <taxon>Pseudomonadati</taxon>
        <taxon>Pseudomonadota</taxon>
        <taxon>Betaproteobacteria</taxon>
        <taxon>Burkholderiales</taxon>
        <taxon>Comamonadaceae</taxon>
        <taxon>Serpentinimonas</taxon>
    </lineage>
</organism>
<dbReference type="Proteomes" id="UP000067461">
    <property type="component" value="Chromosome"/>
</dbReference>
<dbReference type="SUPFAM" id="SSF51306">
    <property type="entry name" value="LexA/Signal peptidase"/>
    <property type="match status" value="1"/>
</dbReference>
<dbReference type="KEGG" id="cbaa:SRAA_1712"/>